<evidence type="ECO:0000256" key="5">
    <source>
        <dbReference type="ARBA" id="ARBA00022840"/>
    </source>
</evidence>
<evidence type="ECO:0000256" key="1">
    <source>
        <dbReference type="ARBA" id="ARBA00022679"/>
    </source>
</evidence>
<feature type="binding site" evidence="9">
    <location>
        <begin position="43"/>
        <end position="47"/>
    </location>
    <ligand>
        <name>substrate</name>
    </ligand>
</feature>
<dbReference type="PANTHER" id="PTHR10584">
    <property type="entry name" value="SUGAR KINASE"/>
    <property type="match status" value="1"/>
</dbReference>
<dbReference type="EC" id="2.7.1.15" evidence="9 10"/>
<feature type="binding site" evidence="9">
    <location>
        <position position="256"/>
    </location>
    <ligand>
        <name>substrate</name>
    </ligand>
</feature>
<comment type="function">
    <text evidence="9">Catalyzes the phosphorylation of ribose at O-5 in a reaction requiring ATP and magnesium. The resulting D-ribose-5-phosphate can then be used either for sythesis of nucleotides, histidine, and tryptophan, or as a component of the pentose phosphate pathway.</text>
</comment>
<comment type="activity regulation">
    <text evidence="9">Activated by a monovalent cation that binds near, but not in, the active site. The most likely occupant of the site in vivo is potassium. Ion binding induces a conformational change that may alter substrate affinity.</text>
</comment>
<organism evidence="12 13">
    <name type="scientific">Heyndrickxia acidicola</name>
    <dbReference type="NCBI Taxonomy" id="209389"/>
    <lineage>
        <taxon>Bacteria</taxon>
        <taxon>Bacillati</taxon>
        <taxon>Bacillota</taxon>
        <taxon>Bacilli</taxon>
        <taxon>Bacillales</taxon>
        <taxon>Bacillaceae</taxon>
        <taxon>Heyndrickxia</taxon>
    </lineage>
</organism>
<feature type="binding site" evidence="9">
    <location>
        <begin position="255"/>
        <end position="256"/>
    </location>
    <ligand>
        <name>ATP</name>
        <dbReference type="ChEBI" id="CHEBI:30616"/>
    </ligand>
</feature>
<name>A0ABU6MKL5_9BACI</name>
<accession>A0ABU6MKL5</accession>
<comment type="pathway">
    <text evidence="9">Carbohydrate metabolism; D-ribose degradation; D-ribose 5-phosphate from beta-D-ribopyranose: step 2/2.</text>
</comment>
<feature type="binding site" evidence="9">
    <location>
        <begin position="15"/>
        <end position="17"/>
    </location>
    <ligand>
        <name>substrate</name>
    </ligand>
</feature>
<evidence type="ECO:0000256" key="4">
    <source>
        <dbReference type="ARBA" id="ARBA00022777"/>
    </source>
</evidence>
<dbReference type="GO" id="GO:0004747">
    <property type="term" value="F:ribokinase activity"/>
    <property type="evidence" value="ECO:0007669"/>
    <property type="project" value="UniProtKB-EC"/>
</dbReference>
<dbReference type="NCBIfam" id="TIGR02152">
    <property type="entry name" value="D_ribokin_bact"/>
    <property type="match status" value="1"/>
</dbReference>
<keyword evidence="1 9" id="KW-0808">Transferase</keyword>
<feature type="active site" description="Proton acceptor" evidence="9">
    <location>
        <position position="256"/>
    </location>
</feature>
<dbReference type="InterPro" id="IPR011611">
    <property type="entry name" value="PfkB_dom"/>
</dbReference>
<feature type="binding site" evidence="9">
    <location>
        <position position="250"/>
    </location>
    <ligand>
        <name>K(+)</name>
        <dbReference type="ChEBI" id="CHEBI:29103"/>
    </ligand>
</feature>
<comment type="similarity">
    <text evidence="9">Belongs to the carbohydrate kinase PfkB family. Ribokinase subfamily.</text>
</comment>
<dbReference type="Gene3D" id="3.40.1190.20">
    <property type="match status" value="1"/>
</dbReference>
<dbReference type="RefSeq" id="WP_066264032.1">
    <property type="nucleotide sequence ID" value="NZ_JARMAB010000020.1"/>
</dbReference>
<feature type="binding site" evidence="9">
    <location>
        <position position="291"/>
    </location>
    <ligand>
        <name>K(+)</name>
        <dbReference type="ChEBI" id="CHEBI:29103"/>
    </ligand>
</feature>
<keyword evidence="8 9" id="KW-0119">Carbohydrate metabolism</keyword>
<dbReference type="Proteomes" id="UP001341444">
    <property type="component" value="Unassembled WGS sequence"/>
</dbReference>
<feature type="binding site" evidence="9">
    <location>
        <position position="144"/>
    </location>
    <ligand>
        <name>substrate</name>
    </ligand>
</feature>
<dbReference type="PRINTS" id="PR00990">
    <property type="entry name" value="RIBOKINASE"/>
</dbReference>
<dbReference type="SUPFAM" id="SSF53613">
    <property type="entry name" value="Ribokinase-like"/>
    <property type="match status" value="1"/>
</dbReference>
<evidence type="ECO:0000256" key="3">
    <source>
        <dbReference type="ARBA" id="ARBA00022741"/>
    </source>
</evidence>
<keyword evidence="2 9" id="KW-0479">Metal-binding</keyword>
<protein>
    <recommendedName>
        <fullName evidence="9 10">Ribokinase</fullName>
        <shortName evidence="9">RK</shortName>
        <ecNumber evidence="9 10">2.7.1.15</ecNumber>
    </recommendedName>
</protein>
<feature type="binding site" evidence="9">
    <location>
        <position position="188"/>
    </location>
    <ligand>
        <name>ATP</name>
        <dbReference type="ChEBI" id="CHEBI:30616"/>
    </ligand>
</feature>
<dbReference type="PANTHER" id="PTHR10584:SF166">
    <property type="entry name" value="RIBOKINASE"/>
    <property type="match status" value="1"/>
</dbReference>
<feature type="binding site" evidence="9">
    <location>
        <position position="252"/>
    </location>
    <ligand>
        <name>K(+)</name>
        <dbReference type="ChEBI" id="CHEBI:29103"/>
    </ligand>
</feature>
<evidence type="ECO:0000256" key="9">
    <source>
        <dbReference type="HAMAP-Rule" id="MF_01987"/>
    </source>
</evidence>
<dbReference type="Pfam" id="PF00294">
    <property type="entry name" value="PfkB"/>
    <property type="match status" value="1"/>
</dbReference>
<proteinExistence type="inferred from homology"/>
<feature type="binding site" evidence="9">
    <location>
        <position position="289"/>
    </location>
    <ligand>
        <name>K(+)</name>
        <dbReference type="ChEBI" id="CHEBI:29103"/>
    </ligand>
</feature>
<evidence type="ECO:0000256" key="6">
    <source>
        <dbReference type="ARBA" id="ARBA00022842"/>
    </source>
</evidence>
<evidence type="ECO:0000313" key="13">
    <source>
        <dbReference type="Proteomes" id="UP001341444"/>
    </source>
</evidence>
<keyword evidence="9" id="KW-0963">Cytoplasm</keyword>
<keyword evidence="7 9" id="KW-0630">Potassium</keyword>
<comment type="caution">
    <text evidence="12">The sequence shown here is derived from an EMBL/GenBank/DDBJ whole genome shotgun (WGS) entry which is preliminary data.</text>
</comment>
<dbReference type="InterPro" id="IPR011877">
    <property type="entry name" value="Ribokinase"/>
</dbReference>
<feature type="domain" description="Carbohydrate kinase PfkB" evidence="11">
    <location>
        <begin position="8"/>
        <end position="298"/>
    </location>
</feature>
<comment type="subcellular location">
    <subcellularLocation>
        <location evidence="9">Cytoplasm</location>
    </subcellularLocation>
</comment>
<comment type="catalytic activity">
    <reaction evidence="9">
        <text>D-ribose + ATP = D-ribose 5-phosphate + ADP + H(+)</text>
        <dbReference type="Rhea" id="RHEA:13697"/>
        <dbReference type="ChEBI" id="CHEBI:15378"/>
        <dbReference type="ChEBI" id="CHEBI:30616"/>
        <dbReference type="ChEBI" id="CHEBI:47013"/>
        <dbReference type="ChEBI" id="CHEBI:78346"/>
        <dbReference type="ChEBI" id="CHEBI:456216"/>
        <dbReference type="EC" id="2.7.1.15"/>
    </reaction>
</comment>
<dbReference type="HAMAP" id="MF_01987">
    <property type="entry name" value="Ribokinase"/>
    <property type="match status" value="1"/>
</dbReference>
<dbReference type="InterPro" id="IPR029056">
    <property type="entry name" value="Ribokinase-like"/>
</dbReference>
<comment type="subunit">
    <text evidence="9">Homodimer.</text>
</comment>
<evidence type="ECO:0000256" key="10">
    <source>
        <dbReference type="NCBIfam" id="TIGR02152"/>
    </source>
</evidence>
<reference evidence="12 13" key="1">
    <citation type="submission" date="2023-03" db="EMBL/GenBank/DDBJ databases">
        <title>Bacillus Genome Sequencing.</title>
        <authorList>
            <person name="Dunlap C."/>
        </authorList>
    </citation>
    <scope>NUCLEOTIDE SEQUENCE [LARGE SCALE GENOMIC DNA]</scope>
    <source>
        <strain evidence="12 13">B-23453</strain>
    </source>
</reference>
<comment type="caution">
    <text evidence="9">Lacks conserved residue(s) required for the propagation of feature annotation.</text>
</comment>
<keyword evidence="6 9" id="KW-0460">Magnesium</keyword>
<keyword evidence="4 9" id="KW-0418">Kinase</keyword>
<keyword evidence="13" id="KW-1185">Reference proteome</keyword>
<keyword evidence="3 9" id="KW-0547">Nucleotide-binding</keyword>
<evidence type="ECO:0000313" key="12">
    <source>
        <dbReference type="EMBL" id="MED1204193.1"/>
    </source>
</evidence>
<comment type="cofactor">
    <cofactor evidence="9">
        <name>Mg(2+)</name>
        <dbReference type="ChEBI" id="CHEBI:18420"/>
    </cofactor>
    <text evidence="9">Requires a divalent cation, most likely magnesium in vivo, as an electrophilic catalyst to aid phosphoryl group transfer. It is the chelate of the metal and the nucleotide that is the actual substrate.</text>
</comment>
<dbReference type="CDD" id="cd01174">
    <property type="entry name" value="ribokinase"/>
    <property type="match status" value="1"/>
</dbReference>
<dbReference type="EMBL" id="JARMAB010000020">
    <property type="protein sequence ID" value="MED1204193.1"/>
    <property type="molecule type" value="Genomic_DNA"/>
</dbReference>
<sequence length="312" mass="32932">MDKKVSGVVVIGSMTADVTAIANTLPRGGETVLGEGLTLVSGGKGSNQAAMASRMGMNTWMVGCVGTDAFQSIVLDSLRDHGVNTDFVDKLDNEKTGVAHIRVDRNGNNDIVIVPMANNRTNPERVDRFFDSNPNVNTMLLQLEIPVPTVMYAAKEAKKRGLTVIFDPAPAAPFPDELYKYVDIVTPNETETTVLTGIEVTDVATAKTAAQVLLDKGVKLVIITLAEKGVLIADGKSFHHLSSFDVEVVDSTAAGDAFTGTLGACVSQGKTIEESVQYAMAAGALTVTKSGAQTSLPNKEEITLLMKGGCLN</sequence>
<dbReference type="InterPro" id="IPR002139">
    <property type="entry name" value="Ribo/fructo_kinase"/>
</dbReference>
<evidence type="ECO:0000256" key="8">
    <source>
        <dbReference type="ARBA" id="ARBA00023277"/>
    </source>
</evidence>
<keyword evidence="5 9" id="KW-0067">ATP-binding</keyword>
<gene>
    <name evidence="9 12" type="primary">rbsK</name>
    <name evidence="12" type="ORF">P4T90_14185</name>
</gene>
<feature type="binding site" evidence="9">
    <location>
        <position position="286"/>
    </location>
    <ligand>
        <name>K(+)</name>
        <dbReference type="ChEBI" id="CHEBI:29103"/>
    </ligand>
</feature>
<evidence type="ECO:0000256" key="7">
    <source>
        <dbReference type="ARBA" id="ARBA00022958"/>
    </source>
</evidence>
<feature type="binding site" evidence="9">
    <location>
        <position position="295"/>
    </location>
    <ligand>
        <name>K(+)</name>
        <dbReference type="ChEBI" id="CHEBI:29103"/>
    </ligand>
</feature>
<evidence type="ECO:0000256" key="2">
    <source>
        <dbReference type="ARBA" id="ARBA00022723"/>
    </source>
</evidence>
<evidence type="ECO:0000259" key="11">
    <source>
        <dbReference type="Pfam" id="PF00294"/>
    </source>
</evidence>